<dbReference type="GO" id="GO:0030313">
    <property type="term" value="C:cell envelope"/>
    <property type="evidence" value="ECO:0007669"/>
    <property type="project" value="UniProtKB-SubCell"/>
</dbReference>
<dbReference type="PATRIC" id="fig|1045004.4.peg.456"/>
<reference evidence="6 7" key="1">
    <citation type="journal article" date="2012" name="PLoS ONE">
        <title>Functional divergence in the genus oenococcus as predicted by genome sequencing of the newly-described species, Oenococcus kitaharae.</title>
        <authorList>
            <person name="Borneman A.R."/>
            <person name="McCarthy J.M."/>
            <person name="Chambers P.J."/>
            <person name="Bartowsky E.J."/>
        </authorList>
    </citation>
    <scope>NUCLEOTIDE SEQUENCE [LARGE SCALE GENOMIC DNA]</scope>
    <source>
        <strain evidence="7">DSM17330</strain>
    </source>
</reference>
<proteinExistence type="inferred from homology"/>
<name>G9WF18_9LACO</name>
<evidence type="ECO:0000313" key="6">
    <source>
        <dbReference type="EMBL" id="EHN58578.1"/>
    </source>
</evidence>
<evidence type="ECO:0000256" key="1">
    <source>
        <dbReference type="ARBA" id="ARBA00004196"/>
    </source>
</evidence>
<evidence type="ECO:0000313" key="7">
    <source>
        <dbReference type="Proteomes" id="UP000004959"/>
    </source>
</evidence>
<keyword evidence="3" id="KW-0813">Transport</keyword>
<protein>
    <submittedName>
        <fullName evidence="6">ABC-type sugar transport systemperiplasmic component</fullName>
    </submittedName>
</protein>
<dbReference type="EMBL" id="AFVZ01000001">
    <property type="protein sequence ID" value="EHN58578.1"/>
    <property type="molecule type" value="Genomic_DNA"/>
</dbReference>
<dbReference type="PANTHER" id="PTHR43649">
    <property type="entry name" value="ARABINOSE-BINDING PROTEIN-RELATED"/>
    <property type="match status" value="1"/>
</dbReference>
<evidence type="ECO:0000256" key="2">
    <source>
        <dbReference type="ARBA" id="ARBA00008520"/>
    </source>
</evidence>
<evidence type="ECO:0000256" key="4">
    <source>
        <dbReference type="ARBA" id="ARBA00022729"/>
    </source>
</evidence>
<dbReference type="STRING" id="336988.NT96_02695"/>
<gene>
    <name evidence="6" type="ORF">OKIT_0460</name>
</gene>
<comment type="subcellular location">
    <subcellularLocation>
        <location evidence="1">Cell envelope</location>
    </subcellularLocation>
</comment>
<feature type="signal peptide" evidence="5">
    <location>
        <begin position="1"/>
        <end position="22"/>
    </location>
</feature>
<dbReference type="eggNOG" id="COG1653">
    <property type="taxonomic scope" value="Bacteria"/>
</dbReference>
<keyword evidence="7" id="KW-1185">Reference proteome</keyword>
<keyword evidence="4 5" id="KW-0732">Signal</keyword>
<dbReference type="AlphaFoldDB" id="G9WF18"/>
<evidence type="ECO:0000256" key="3">
    <source>
        <dbReference type="ARBA" id="ARBA00022448"/>
    </source>
</evidence>
<dbReference type="PANTHER" id="PTHR43649:SF31">
    <property type="entry name" value="SN-GLYCEROL-3-PHOSPHATE-BINDING PERIPLASMIC PROTEIN UGPB"/>
    <property type="match status" value="1"/>
</dbReference>
<dbReference type="Gene3D" id="3.40.190.10">
    <property type="entry name" value="Periplasmic binding protein-like II"/>
    <property type="match status" value="2"/>
</dbReference>
<keyword evidence="6" id="KW-0762">Sugar transport</keyword>
<comment type="similarity">
    <text evidence="2">Belongs to the bacterial solute-binding protein 1 family.</text>
</comment>
<dbReference type="Proteomes" id="UP000004959">
    <property type="component" value="Chromosome"/>
</dbReference>
<evidence type="ECO:0000256" key="5">
    <source>
        <dbReference type="SAM" id="SignalP"/>
    </source>
</evidence>
<dbReference type="InterPro" id="IPR050490">
    <property type="entry name" value="Bact_solute-bd_prot1"/>
</dbReference>
<dbReference type="RefSeq" id="WP_007744950.1">
    <property type="nucleotide sequence ID" value="NZ_CM001398.1"/>
</dbReference>
<accession>G9WF18</accession>
<dbReference type="InterPro" id="IPR006059">
    <property type="entry name" value="SBP"/>
</dbReference>
<organism evidence="6 7">
    <name type="scientific">Oenococcus kitaharae DSM 17330</name>
    <dbReference type="NCBI Taxonomy" id="1045004"/>
    <lineage>
        <taxon>Bacteria</taxon>
        <taxon>Bacillati</taxon>
        <taxon>Bacillota</taxon>
        <taxon>Bacilli</taxon>
        <taxon>Lactobacillales</taxon>
        <taxon>Lactobacillaceae</taxon>
        <taxon>Oenococcus</taxon>
    </lineage>
</organism>
<sequence length="423" mass="46204">MKKVKIFGMATLALFGSTTAISAVAPVAASAARTKVVLWDGMTGPYAKALDKIVKGYNRSQSKYTVVRQSQGNYAALNQKIMAAAKSRTLPDMAQATYTQVPDYQKENLVSPLDSYMLKGSDKISKAQLKNIYPGFISSSKWQGKYYSIPFSKSVRVMLVNQDLLKQLGFSTPQSWNDLEKIAKAAKAKGDAGIGFDASFDMELEGMSTAAGNKFVSKNLKVNFAKPKVLKAANTIYDMLQNGEAWTAGADVYGTNRFAEGKTAVYFSSSAGVTISASTVKKFKLGTAVFPSYQGKRATEFAGNDIVMMNNGKKHQAGVWSFMKYLLKNKTTEQWAESTGYLPLTKKARNSASYKSYLKKNPLFKAAADSLPYGFQATAFSGYNDYRNKMLTAIDAVTAKKESPSKVFPATAKEMKTIISDNK</sequence>
<dbReference type="SUPFAM" id="SSF53850">
    <property type="entry name" value="Periplasmic binding protein-like II"/>
    <property type="match status" value="1"/>
</dbReference>
<dbReference type="OrthoDB" id="9795467at2"/>
<dbReference type="HOGENOM" id="CLU_031285_3_0_9"/>
<dbReference type="CDD" id="cd14748">
    <property type="entry name" value="PBP2_UgpB"/>
    <property type="match status" value="1"/>
</dbReference>
<dbReference type="Pfam" id="PF13416">
    <property type="entry name" value="SBP_bac_8"/>
    <property type="match status" value="1"/>
</dbReference>
<comment type="caution">
    <text evidence="6">The sequence shown here is derived from an EMBL/GenBank/DDBJ whole genome shotgun (WGS) entry which is preliminary data.</text>
</comment>
<feature type="chain" id="PRO_5038936325" evidence="5">
    <location>
        <begin position="23"/>
        <end position="423"/>
    </location>
</feature>